<keyword evidence="2" id="KW-1185">Reference proteome</keyword>
<gene>
    <name evidence="1" type="ORF">QOZ93_000916</name>
</gene>
<accession>A0ABU0JQ11</accession>
<proteinExistence type="predicted"/>
<dbReference type="RefSeq" id="WP_307355279.1">
    <property type="nucleotide sequence ID" value="NZ_BAAACJ010000012.1"/>
</dbReference>
<evidence type="ECO:0000313" key="1">
    <source>
        <dbReference type="EMBL" id="MDQ0479176.1"/>
    </source>
</evidence>
<name>A0ABU0JQ11_HATLI</name>
<protein>
    <submittedName>
        <fullName evidence="1">Uncharacterized protein</fullName>
    </submittedName>
</protein>
<reference evidence="1 2" key="1">
    <citation type="submission" date="2023-07" db="EMBL/GenBank/DDBJ databases">
        <title>Genomic Encyclopedia of Type Strains, Phase IV (KMG-IV): sequencing the most valuable type-strain genomes for metagenomic binning, comparative biology and taxonomic classification.</title>
        <authorList>
            <person name="Goeker M."/>
        </authorList>
    </citation>
    <scope>NUCLEOTIDE SEQUENCE [LARGE SCALE GENOMIC DNA]</scope>
    <source>
        <strain evidence="1 2">DSM 1400</strain>
    </source>
</reference>
<dbReference type="Proteomes" id="UP001224418">
    <property type="component" value="Unassembled WGS sequence"/>
</dbReference>
<evidence type="ECO:0000313" key="2">
    <source>
        <dbReference type="Proteomes" id="UP001224418"/>
    </source>
</evidence>
<comment type="caution">
    <text evidence="1">The sequence shown here is derived from an EMBL/GenBank/DDBJ whole genome shotgun (WGS) entry which is preliminary data.</text>
</comment>
<sequence length="115" mass="13527">MDVESNSILINKDILEKVKTDVNKIKILSNEEEIKVIADEILSILEKRDLTTGKKIVEMTILDRIKQKMKDTTDKDLNVKLYILYRKLEDKKISEDEALRLFEIYVNSEYTEGYI</sequence>
<dbReference type="EMBL" id="JAUSWN010000006">
    <property type="protein sequence ID" value="MDQ0479176.1"/>
    <property type="molecule type" value="Genomic_DNA"/>
</dbReference>
<organism evidence="1 2">
    <name type="scientific">Hathewaya limosa</name>
    <name type="common">Clostridium limosum</name>
    <dbReference type="NCBI Taxonomy" id="1536"/>
    <lineage>
        <taxon>Bacteria</taxon>
        <taxon>Bacillati</taxon>
        <taxon>Bacillota</taxon>
        <taxon>Clostridia</taxon>
        <taxon>Eubacteriales</taxon>
        <taxon>Clostridiaceae</taxon>
        <taxon>Hathewaya</taxon>
    </lineage>
</organism>